<dbReference type="InterPro" id="IPR007268">
    <property type="entry name" value="Rad9/Ddc1"/>
</dbReference>
<dbReference type="GO" id="GO:0030896">
    <property type="term" value="C:checkpoint clamp complex"/>
    <property type="evidence" value="ECO:0007669"/>
    <property type="project" value="InterPro"/>
</dbReference>
<dbReference type="PANTHER" id="PTHR15237:SF0">
    <property type="entry name" value="CELL CYCLE CHECKPOINT CONTROL PROTEIN"/>
    <property type="match status" value="1"/>
</dbReference>
<accession>A0A7S4JA53</accession>
<evidence type="ECO:0000313" key="2">
    <source>
        <dbReference type="EMBL" id="CAE2257208.1"/>
    </source>
</evidence>
<dbReference type="PANTHER" id="PTHR15237">
    <property type="entry name" value="DNA REPAIR PROTEIN RAD9"/>
    <property type="match status" value="1"/>
</dbReference>
<organism evidence="2">
    <name type="scientific">Odontella aurita</name>
    <dbReference type="NCBI Taxonomy" id="265563"/>
    <lineage>
        <taxon>Eukaryota</taxon>
        <taxon>Sar</taxon>
        <taxon>Stramenopiles</taxon>
        <taxon>Ochrophyta</taxon>
        <taxon>Bacillariophyta</taxon>
        <taxon>Mediophyceae</taxon>
        <taxon>Biddulphiophycidae</taxon>
        <taxon>Eupodiscales</taxon>
        <taxon>Odontellaceae</taxon>
        <taxon>Odontella</taxon>
    </lineage>
</organism>
<feature type="region of interest" description="Disordered" evidence="1">
    <location>
        <begin position="174"/>
        <end position="206"/>
    </location>
</feature>
<sequence length="435" mass="46177">MDCVIPPHGVRTFSAAVACLGKVGKELYVDFCPLDGLTLRTLNDAKSAYAAFRFAPSFFERCAAPPPPPPGSSARAAANRRGRGSSSSTGVTGRKRDRSRSESRTRRRRRRRPEREESDGGGEGRPGVDDDSNGEEGEDEEEDDGRYMCRAPVRNIHAVLRPRKGVVSLRVRSKGGYESANASPASSQMSGSRGVGDDDGDGEDGPLMQLSFEFRIDNSKTGGMMKLIHRVGVADADGVAAVASRDGCSEIVSGPGVLLRMLEPLKRTAEVALTVDDEAKVVTATSFHHGDVVAAAAGLTDNALLNAASATVLKTETSIGIDEFDEYNFKDDRGEGRNGTDAGDGGCGGGGASGAPPPGVNEEVTLVFGIKETKAMLQFCAQADPDEEIRAVVSFHWGGRPVSFDAEGEAFTAQLIMATLDHKLLGRGNKECRRR</sequence>
<feature type="compositionally biased region" description="Polar residues" evidence="1">
    <location>
        <begin position="180"/>
        <end position="191"/>
    </location>
</feature>
<reference evidence="2" key="1">
    <citation type="submission" date="2021-01" db="EMBL/GenBank/DDBJ databases">
        <authorList>
            <person name="Corre E."/>
            <person name="Pelletier E."/>
            <person name="Niang G."/>
            <person name="Scheremetjew M."/>
            <person name="Finn R."/>
            <person name="Kale V."/>
            <person name="Holt S."/>
            <person name="Cochrane G."/>
            <person name="Meng A."/>
            <person name="Brown T."/>
            <person name="Cohen L."/>
        </authorList>
    </citation>
    <scope>NUCLEOTIDE SEQUENCE</scope>
    <source>
        <strain evidence="2">Isolate 1302-5</strain>
    </source>
</reference>
<name>A0A7S4JA53_9STRA</name>
<feature type="compositionally biased region" description="Acidic residues" evidence="1">
    <location>
        <begin position="129"/>
        <end position="144"/>
    </location>
</feature>
<dbReference type="GO" id="GO:0071479">
    <property type="term" value="P:cellular response to ionizing radiation"/>
    <property type="evidence" value="ECO:0007669"/>
    <property type="project" value="TreeGrafter"/>
</dbReference>
<dbReference type="Pfam" id="PF04139">
    <property type="entry name" value="Rad9"/>
    <property type="match status" value="2"/>
</dbReference>
<gene>
    <name evidence="2" type="ORF">OAUR00152_LOCUS24752</name>
</gene>
<feature type="compositionally biased region" description="Gly residues" evidence="1">
    <location>
        <begin position="342"/>
        <end position="353"/>
    </location>
</feature>
<feature type="region of interest" description="Disordered" evidence="1">
    <location>
        <begin position="330"/>
        <end position="359"/>
    </location>
</feature>
<proteinExistence type="predicted"/>
<dbReference type="GO" id="GO:0006281">
    <property type="term" value="P:DNA repair"/>
    <property type="evidence" value="ECO:0007669"/>
    <property type="project" value="TreeGrafter"/>
</dbReference>
<dbReference type="GO" id="GO:0000076">
    <property type="term" value="P:DNA replication checkpoint signaling"/>
    <property type="evidence" value="ECO:0007669"/>
    <property type="project" value="TreeGrafter"/>
</dbReference>
<feature type="region of interest" description="Disordered" evidence="1">
    <location>
        <begin position="63"/>
        <end position="148"/>
    </location>
</feature>
<dbReference type="EMBL" id="HBKQ01035999">
    <property type="protein sequence ID" value="CAE2257208.1"/>
    <property type="molecule type" value="Transcribed_RNA"/>
</dbReference>
<dbReference type="Gene3D" id="3.70.10.10">
    <property type="match status" value="2"/>
</dbReference>
<protein>
    <submittedName>
        <fullName evidence="2">Uncharacterized protein</fullName>
    </submittedName>
</protein>
<evidence type="ECO:0000256" key="1">
    <source>
        <dbReference type="SAM" id="MobiDB-lite"/>
    </source>
</evidence>
<dbReference type="GO" id="GO:0031573">
    <property type="term" value="P:mitotic intra-S DNA damage checkpoint signaling"/>
    <property type="evidence" value="ECO:0007669"/>
    <property type="project" value="TreeGrafter"/>
</dbReference>
<dbReference type="AlphaFoldDB" id="A0A7S4JA53"/>